<dbReference type="InterPro" id="IPR013216">
    <property type="entry name" value="Methyltransf_11"/>
</dbReference>
<protein>
    <recommendedName>
        <fullName evidence="1">Methyltransferase type 11 domain-containing protein</fullName>
    </recommendedName>
</protein>
<evidence type="ECO:0000313" key="2">
    <source>
        <dbReference type="EMBL" id="CAA9242292.1"/>
    </source>
</evidence>
<gene>
    <name evidence="2" type="ORF">AVDCRST_MAG77-1609</name>
</gene>
<dbReference type="AlphaFoldDB" id="A0A6J4I7C6"/>
<feature type="domain" description="Methyltransferase type 11" evidence="1">
    <location>
        <begin position="64"/>
        <end position="130"/>
    </location>
</feature>
<accession>A0A6J4I7C6</accession>
<name>A0A6J4I7C6_9CHLR</name>
<proteinExistence type="predicted"/>
<dbReference type="GO" id="GO:0008757">
    <property type="term" value="F:S-adenosylmethionine-dependent methyltransferase activity"/>
    <property type="evidence" value="ECO:0007669"/>
    <property type="project" value="InterPro"/>
</dbReference>
<sequence length="163" mass="16960">MDAPGHSQALIDGTLSDLRRINRLLGGTDLTQAPLRRLLSTLPVTDRVRILDVATGAADIPRAVAGWLSRSGRAGLVVATDLSYGFLRAGRDASPTPEGLAFVVADATALPFRDGAFHASASSLAARWATPLRVVCVTAPPSRSASTSSCVTAFTTFGPVTNM</sequence>
<evidence type="ECO:0000259" key="1">
    <source>
        <dbReference type="Pfam" id="PF08241"/>
    </source>
</evidence>
<reference evidence="2" key="1">
    <citation type="submission" date="2020-02" db="EMBL/GenBank/DDBJ databases">
        <authorList>
            <person name="Meier V. D."/>
        </authorList>
    </citation>
    <scope>NUCLEOTIDE SEQUENCE</scope>
    <source>
        <strain evidence="2">AVDCRST_MAG77</strain>
    </source>
</reference>
<organism evidence="2">
    <name type="scientific">uncultured Chloroflexota bacterium</name>
    <dbReference type="NCBI Taxonomy" id="166587"/>
    <lineage>
        <taxon>Bacteria</taxon>
        <taxon>Bacillati</taxon>
        <taxon>Chloroflexota</taxon>
        <taxon>environmental samples</taxon>
    </lineage>
</organism>
<dbReference type="EMBL" id="CADCTC010000101">
    <property type="protein sequence ID" value="CAA9242292.1"/>
    <property type="molecule type" value="Genomic_DNA"/>
</dbReference>
<dbReference type="InterPro" id="IPR029063">
    <property type="entry name" value="SAM-dependent_MTases_sf"/>
</dbReference>
<dbReference type="Gene3D" id="3.40.50.150">
    <property type="entry name" value="Vaccinia Virus protein VP39"/>
    <property type="match status" value="1"/>
</dbReference>
<dbReference type="SUPFAM" id="SSF53335">
    <property type="entry name" value="S-adenosyl-L-methionine-dependent methyltransferases"/>
    <property type="match status" value="1"/>
</dbReference>
<dbReference type="Pfam" id="PF08241">
    <property type="entry name" value="Methyltransf_11"/>
    <property type="match status" value="1"/>
</dbReference>